<dbReference type="GeneID" id="83209881"/>
<dbReference type="Proteomes" id="UP001234581">
    <property type="component" value="Unassembled WGS sequence"/>
</dbReference>
<keyword evidence="2" id="KW-1185">Reference proteome</keyword>
<accession>A0AAD7Y2P2</accession>
<dbReference type="RefSeq" id="XP_058346570.1">
    <property type="nucleotide sequence ID" value="XM_058482546.1"/>
</dbReference>
<organism evidence="1 2">
    <name type="scientific">Lichtheimia ornata</name>
    <dbReference type="NCBI Taxonomy" id="688661"/>
    <lineage>
        <taxon>Eukaryota</taxon>
        <taxon>Fungi</taxon>
        <taxon>Fungi incertae sedis</taxon>
        <taxon>Mucoromycota</taxon>
        <taxon>Mucoromycotina</taxon>
        <taxon>Mucoromycetes</taxon>
        <taxon>Mucorales</taxon>
        <taxon>Lichtheimiaceae</taxon>
        <taxon>Lichtheimia</taxon>
    </lineage>
</organism>
<evidence type="ECO:0000313" key="1">
    <source>
        <dbReference type="EMBL" id="KAJ8661657.1"/>
    </source>
</evidence>
<dbReference type="AlphaFoldDB" id="A0AAD7Y2P2"/>
<dbReference type="EMBL" id="JARTCD010000007">
    <property type="protein sequence ID" value="KAJ8661657.1"/>
    <property type="molecule type" value="Genomic_DNA"/>
</dbReference>
<evidence type="ECO:0000313" key="2">
    <source>
        <dbReference type="Proteomes" id="UP001234581"/>
    </source>
</evidence>
<reference evidence="1 2" key="1">
    <citation type="submission" date="2023-03" db="EMBL/GenBank/DDBJ databases">
        <title>Genome sequence of Lichtheimia ornata CBS 291.66.</title>
        <authorList>
            <person name="Mohabir J.T."/>
            <person name="Shea T.P."/>
            <person name="Kurbessoian T."/>
            <person name="Berby B."/>
            <person name="Fontaine J."/>
            <person name="Livny J."/>
            <person name="Gnirke A."/>
            <person name="Stajich J.E."/>
            <person name="Cuomo C.A."/>
        </authorList>
    </citation>
    <scope>NUCLEOTIDE SEQUENCE [LARGE SCALE GENOMIC DNA]</scope>
    <source>
        <strain evidence="1">CBS 291.66</strain>
    </source>
</reference>
<name>A0AAD7Y2P2_9FUNG</name>
<proteinExistence type="predicted"/>
<protein>
    <submittedName>
        <fullName evidence="1">Uncharacterized protein</fullName>
    </submittedName>
</protein>
<sequence>MDDAIPAIKYAAILVDSVAPPSKDDFHAMLTGSIRYGVYVGGPYDLVERKYRVAIDESLIECGCTDKQECKRKLKDEMENRWDLE</sequence>
<gene>
    <name evidence="1" type="ORF">O0I10_002464</name>
</gene>
<comment type="caution">
    <text evidence="1">The sequence shown here is derived from an EMBL/GenBank/DDBJ whole genome shotgun (WGS) entry which is preliminary data.</text>
</comment>